<proteinExistence type="predicted"/>
<comment type="caution">
    <text evidence="2">The sequence shown here is derived from an EMBL/GenBank/DDBJ whole genome shotgun (WGS) entry which is preliminary data.</text>
</comment>
<feature type="non-terminal residue" evidence="2">
    <location>
        <position position="401"/>
    </location>
</feature>
<evidence type="ECO:0000313" key="2">
    <source>
        <dbReference type="EMBL" id="CDO52697.1"/>
    </source>
</evidence>
<keyword evidence="3" id="KW-1185">Reference proteome</keyword>
<dbReference type="EMBL" id="CCBN010000003">
    <property type="protein sequence ID" value="CDO52697.1"/>
    <property type="molecule type" value="Genomic_DNA"/>
</dbReference>
<organism evidence="2 3">
    <name type="scientific">Geotrichum candidum</name>
    <name type="common">Oospora lactis</name>
    <name type="synonym">Dipodascus geotrichum</name>
    <dbReference type="NCBI Taxonomy" id="1173061"/>
    <lineage>
        <taxon>Eukaryota</taxon>
        <taxon>Fungi</taxon>
        <taxon>Dikarya</taxon>
        <taxon>Ascomycota</taxon>
        <taxon>Saccharomycotina</taxon>
        <taxon>Dipodascomycetes</taxon>
        <taxon>Dipodascales</taxon>
        <taxon>Dipodascaceae</taxon>
        <taxon>Geotrichum</taxon>
    </lineage>
</organism>
<dbReference type="AlphaFoldDB" id="A0A0J9X7E0"/>
<reference evidence="2" key="1">
    <citation type="submission" date="2014-03" db="EMBL/GenBank/DDBJ databases">
        <authorList>
            <person name="Casaregola S."/>
        </authorList>
    </citation>
    <scope>NUCLEOTIDE SEQUENCE [LARGE SCALE GENOMIC DNA]</scope>
    <source>
        <strain evidence="2">CLIB 918</strain>
    </source>
</reference>
<sequence length="401" mass="45760">MNTQDFSTGNMFDDMFPDILKESFPSRHTYQNTETFYISSTKVFSPEMSSTNNSRSTIGTERNFSASVEDPWKAFINGTTSFENKNTKDFSDQEDTLFKDVPILEKENSEGYTSSNENTYNQSAKMLIISEKMKLLNNDFDINNHTMQKIFWSPQNELQTTTDSNFDSGIGDTDDSAICESEKTPSTPKSVVSDDKNKDNRNIIIGSCEKLRILEVDLIDSDKNSVSNRNMFDNDRFSNELKNSFKLLYNSQPPNEEIAIPVLQLPSAVGNTNEVKAMPIVSKHSKILTSTVQKVHKATFMRKEAILYEISKHTKEQMIAIFSNIFDQHKEALEASLNLFRQKPELSHASPCITETRRKVGRPKKYFTKLAKKEAKAKADARWYKKKMELRAQGNTAMIDL</sequence>
<evidence type="ECO:0000313" key="3">
    <source>
        <dbReference type="Proteomes" id="UP000242525"/>
    </source>
</evidence>
<protein>
    <submittedName>
        <fullName evidence="2">Uncharacterized protein</fullName>
    </submittedName>
</protein>
<accession>A0A0J9X7E0</accession>
<evidence type="ECO:0000256" key="1">
    <source>
        <dbReference type="SAM" id="MobiDB-lite"/>
    </source>
</evidence>
<dbReference type="Proteomes" id="UP000242525">
    <property type="component" value="Unassembled WGS sequence"/>
</dbReference>
<gene>
    <name evidence="2" type="ORF">BN980_GECA03s06219g</name>
</gene>
<feature type="region of interest" description="Disordered" evidence="1">
    <location>
        <begin position="176"/>
        <end position="195"/>
    </location>
</feature>
<name>A0A0J9X7E0_GEOCN</name>